<keyword evidence="3" id="KW-1185">Reference proteome</keyword>
<evidence type="ECO:0000259" key="1">
    <source>
        <dbReference type="Pfam" id="PF18962"/>
    </source>
</evidence>
<dbReference type="InterPro" id="IPR026444">
    <property type="entry name" value="Secre_tail"/>
</dbReference>
<evidence type="ECO:0000313" key="2">
    <source>
        <dbReference type="EMBL" id="AFM04821.1"/>
    </source>
</evidence>
<dbReference type="eggNOG" id="COG3291">
    <property type="taxonomic scope" value="Bacteria"/>
</dbReference>
<dbReference type="HOGENOM" id="CLU_1292813_0_0_10"/>
<dbReference type="OrthoDB" id="2985529at2"/>
<protein>
    <recommendedName>
        <fullName evidence="1">Secretion system C-terminal sorting domain-containing protein</fullName>
    </recommendedName>
</protein>
<dbReference type="Gene3D" id="2.60.40.3080">
    <property type="match status" value="1"/>
</dbReference>
<proteinExistence type="predicted"/>
<dbReference type="Pfam" id="PF18962">
    <property type="entry name" value="Por_Secre_tail"/>
    <property type="match status" value="1"/>
</dbReference>
<reference evidence="3" key="1">
    <citation type="submission" date="2012-06" db="EMBL/GenBank/DDBJ databases">
        <title>The complete genome of Flexibacter litoralis DSM 6794.</title>
        <authorList>
            <person name="Lucas S."/>
            <person name="Copeland A."/>
            <person name="Lapidus A."/>
            <person name="Glavina del Rio T."/>
            <person name="Dalin E."/>
            <person name="Tice H."/>
            <person name="Bruce D."/>
            <person name="Goodwin L."/>
            <person name="Pitluck S."/>
            <person name="Peters L."/>
            <person name="Ovchinnikova G."/>
            <person name="Lu M."/>
            <person name="Kyrpides N."/>
            <person name="Mavromatis K."/>
            <person name="Ivanova N."/>
            <person name="Brettin T."/>
            <person name="Detter J.C."/>
            <person name="Han C."/>
            <person name="Larimer F."/>
            <person name="Land M."/>
            <person name="Hauser L."/>
            <person name="Markowitz V."/>
            <person name="Cheng J.-F."/>
            <person name="Hugenholtz P."/>
            <person name="Woyke T."/>
            <person name="Wu D."/>
            <person name="Spring S."/>
            <person name="Lang E."/>
            <person name="Kopitz M."/>
            <person name="Brambilla E."/>
            <person name="Klenk H.-P."/>
            <person name="Eisen J.A."/>
        </authorList>
    </citation>
    <scope>NUCLEOTIDE SEQUENCE [LARGE SCALE GENOMIC DNA]</scope>
    <source>
        <strain evidence="3">ATCC 23117 / DSM 6794 / NBRC 15988 / NCIMB 1366 / Sio-4</strain>
    </source>
</reference>
<dbReference type="KEGG" id="fli:Fleli_2455"/>
<evidence type="ECO:0000313" key="3">
    <source>
        <dbReference type="Proteomes" id="UP000006054"/>
    </source>
</evidence>
<dbReference type="NCBIfam" id="TIGR04183">
    <property type="entry name" value="Por_Secre_tail"/>
    <property type="match status" value="1"/>
</dbReference>
<dbReference type="EMBL" id="CP003345">
    <property type="protein sequence ID" value="AFM04821.1"/>
    <property type="molecule type" value="Genomic_DNA"/>
</dbReference>
<sequence>MVELQADSVENATYTWFLNGTNLGINGQTITANHLGNYQVFVQKGVCSFMSEKVFVKLNQNPIAKLQQLNGINFCQNGELNASLGSSFEITPTENGSYSAKITNQNGCIIQTRTVYFSIPELPVITGEEDLKTDLFKIYPNPSKGIFKVQFPVVLTENVEISIFDTTGKIIKTQFFEKNNQEFVIDIQNVAKGMYLIRFNQNNTVYSKSIILE</sequence>
<dbReference type="STRING" id="880071.Fleli_2455"/>
<dbReference type="AlphaFoldDB" id="I4ALI6"/>
<accession>I4ALI6</accession>
<dbReference type="RefSeq" id="WP_014798258.1">
    <property type="nucleotide sequence ID" value="NC_018018.1"/>
</dbReference>
<organism evidence="2 3">
    <name type="scientific">Bernardetia litoralis (strain ATCC 23117 / DSM 6794 / NBRC 15988 / NCIMB 1366 / Fx l1 / Sio-4)</name>
    <name type="common">Flexibacter litoralis</name>
    <dbReference type="NCBI Taxonomy" id="880071"/>
    <lineage>
        <taxon>Bacteria</taxon>
        <taxon>Pseudomonadati</taxon>
        <taxon>Bacteroidota</taxon>
        <taxon>Cytophagia</taxon>
        <taxon>Cytophagales</taxon>
        <taxon>Bernardetiaceae</taxon>
        <taxon>Bernardetia</taxon>
    </lineage>
</organism>
<feature type="domain" description="Secretion system C-terminal sorting" evidence="1">
    <location>
        <begin position="138"/>
        <end position="211"/>
    </location>
</feature>
<name>I4ALI6_BERLS</name>
<gene>
    <name evidence="2" type="ordered locus">Fleli_2455</name>
</gene>
<dbReference type="Proteomes" id="UP000006054">
    <property type="component" value="Chromosome"/>
</dbReference>